<gene>
    <name evidence="1" type="ORF">Enr10x_04140</name>
</gene>
<dbReference type="EMBL" id="CP037421">
    <property type="protein sequence ID" value="QDT25120.1"/>
    <property type="molecule type" value="Genomic_DNA"/>
</dbReference>
<proteinExistence type="predicted"/>
<dbReference type="Proteomes" id="UP000315647">
    <property type="component" value="Chromosome"/>
</dbReference>
<accession>A0A517Q0H3</accession>
<organism evidence="1 2">
    <name type="scientific">Gimesia panareensis</name>
    <dbReference type="NCBI Taxonomy" id="2527978"/>
    <lineage>
        <taxon>Bacteria</taxon>
        <taxon>Pseudomonadati</taxon>
        <taxon>Planctomycetota</taxon>
        <taxon>Planctomycetia</taxon>
        <taxon>Planctomycetales</taxon>
        <taxon>Planctomycetaceae</taxon>
        <taxon>Gimesia</taxon>
    </lineage>
</organism>
<name>A0A517Q0H3_9PLAN</name>
<reference evidence="1 2" key="1">
    <citation type="submission" date="2019-03" db="EMBL/GenBank/DDBJ databases">
        <title>Deep-cultivation of Planctomycetes and their phenomic and genomic characterization uncovers novel biology.</title>
        <authorList>
            <person name="Wiegand S."/>
            <person name="Jogler M."/>
            <person name="Boedeker C."/>
            <person name="Pinto D."/>
            <person name="Vollmers J."/>
            <person name="Rivas-Marin E."/>
            <person name="Kohn T."/>
            <person name="Peeters S.H."/>
            <person name="Heuer A."/>
            <person name="Rast P."/>
            <person name="Oberbeckmann S."/>
            <person name="Bunk B."/>
            <person name="Jeske O."/>
            <person name="Meyerdierks A."/>
            <person name="Storesund J.E."/>
            <person name="Kallscheuer N."/>
            <person name="Luecker S."/>
            <person name="Lage O.M."/>
            <person name="Pohl T."/>
            <person name="Merkel B.J."/>
            <person name="Hornburger P."/>
            <person name="Mueller R.-W."/>
            <person name="Bruemmer F."/>
            <person name="Labrenz M."/>
            <person name="Spormann A.M."/>
            <person name="Op den Camp H."/>
            <person name="Overmann J."/>
            <person name="Amann R."/>
            <person name="Jetten M.S.M."/>
            <person name="Mascher T."/>
            <person name="Medema M.H."/>
            <person name="Devos D.P."/>
            <person name="Kaster A.-K."/>
            <person name="Ovreas L."/>
            <person name="Rohde M."/>
            <person name="Galperin M.Y."/>
            <person name="Jogler C."/>
        </authorList>
    </citation>
    <scope>NUCLEOTIDE SEQUENCE [LARGE SCALE GENOMIC DNA]</scope>
    <source>
        <strain evidence="1 2">Enr10</strain>
    </source>
</reference>
<evidence type="ECO:0000313" key="2">
    <source>
        <dbReference type="Proteomes" id="UP000315647"/>
    </source>
</evidence>
<protein>
    <submittedName>
        <fullName evidence="1">Uncharacterized protein</fullName>
    </submittedName>
</protein>
<dbReference type="AlphaFoldDB" id="A0A517Q0H3"/>
<keyword evidence="2" id="KW-1185">Reference proteome</keyword>
<sequence length="99" mass="11743">MPDIKLAELRCCFFAFDYNIEDNYRLMKWLQEYFQRKKLGIRLLAPVERMEDLNILKDLHRQLSIAHFGIAEISNNNLNVIYESGLLYGMRKPLTSHPP</sequence>
<evidence type="ECO:0000313" key="1">
    <source>
        <dbReference type="EMBL" id="QDT25120.1"/>
    </source>
</evidence>